<accession>A0ABV2AR48</accession>
<keyword evidence="6" id="KW-1185">Reference proteome</keyword>
<comment type="caution">
    <text evidence="5">The sequence shown here is derived from an EMBL/GenBank/DDBJ whole genome shotgun (WGS) entry which is preliminary data.</text>
</comment>
<reference evidence="5 6" key="1">
    <citation type="journal article" date="2024" name="BMC Biol.">
        <title>Comparative genomics of Ascetosporea gives new insight into the evolutionary basis for animal parasitism in Rhizaria.</title>
        <authorList>
            <person name="Hiltunen Thoren M."/>
            <person name="Onut-Brannstrom I."/>
            <person name="Alfjorden A."/>
            <person name="Peckova H."/>
            <person name="Swords F."/>
            <person name="Hooper C."/>
            <person name="Holzer A.S."/>
            <person name="Bass D."/>
            <person name="Burki F."/>
        </authorList>
    </citation>
    <scope>NUCLEOTIDE SEQUENCE [LARGE SCALE GENOMIC DNA]</scope>
    <source>
        <strain evidence="5">20-A016</strain>
    </source>
</reference>
<evidence type="ECO:0000256" key="2">
    <source>
        <dbReference type="ARBA" id="ARBA00022840"/>
    </source>
</evidence>
<evidence type="ECO:0000256" key="3">
    <source>
        <dbReference type="SAM" id="Coils"/>
    </source>
</evidence>
<organism evidence="5 6">
    <name type="scientific">Bonamia ostreae</name>
    <dbReference type="NCBI Taxonomy" id="126728"/>
    <lineage>
        <taxon>Eukaryota</taxon>
        <taxon>Sar</taxon>
        <taxon>Rhizaria</taxon>
        <taxon>Endomyxa</taxon>
        <taxon>Ascetosporea</taxon>
        <taxon>Haplosporida</taxon>
        <taxon>Bonamia</taxon>
    </lineage>
</organism>
<dbReference type="Pfam" id="PF00012">
    <property type="entry name" value="HSP70"/>
    <property type="match status" value="1"/>
</dbReference>
<dbReference type="Gene3D" id="2.60.34.10">
    <property type="entry name" value="Substrate Binding Domain Of DNAk, Chain A, domain 1"/>
    <property type="match status" value="1"/>
</dbReference>
<dbReference type="SUPFAM" id="SSF100920">
    <property type="entry name" value="Heat shock protein 70kD (HSP70), peptide-binding domain"/>
    <property type="match status" value="1"/>
</dbReference>
<dbReference type="PANTHER" id="PTHR45639">
    <property type="entry name" value="HSC70CB, ISOFORM G-RELATED"/>
    <property type="match status" value="1"/>
</dbReference>
<dbReference type="InterPro" id="IPR029047">
    <property type="entry name" value="HSP70_peptide-bd_sf"/>
</dbReference>
<dbReference type="InterPro" id="IPR018181">
    <property type="entry name" value="Heat_shock_70_CS"/>
</dbReference>
<dbReference type="InterPro" id="IPR013126">
    <property type="entry name" value="Hsp_70_fam"/>
</dbReference>
<protein>
    <submittedName>
        <fullName evidence="5">Adenyl-nucleotide exchange factor sse1</fullName>
    </submittedName>
</protein>
<sequence>MDEIEYFSEELLKMANIEKNQLHSLEIIGGSSRIPLVKSTLKRFLGREISETCDGDESIAIGSTYKCAINSPMFRAREYKVIDTFPYSIEIAWGNIDEKGNFELEKRLVLFKSFSAIPSAKLLTFRKTDPFQVVFNYANPEELPPGTNTFISNCTINPPKTTTKNVTDNYINVKIALTFDGLIAIRSVFLHEEIAVDNKEKENKDLKENKKDLNDDDNKENKKVKKEKKTKINFVTNEGYVPLKFVEEAMLKEKEMSDFDKKYDRIEELKNELESFVLEARSDVENKWKHY</sequence>
<dbReference type="Proteomes" id="UP001439008">
    <property type="component" value="Unassembled WGS sequence"/>
</dbReference>
<evidence type="ECO:0000256" key="1">
    <source>
        <dbReference type="ARBA" id="ARBA00022741"/>
    </source>
</evidence>
<dbReference type="PROSITE" id="PS01036">
    <property type="entry name" value="HSP70_3"/>
    <property type="match status" value="1"/>
</dbReference>
<feature type="compositionally biased region" description="Basic and acidic residues" evidence="4">
    <location>
        <begin position="201"/>
        <end position="213"/>
    </location>
</feature>
<feature type="coiled-coil region" evidence="3">
    <location>
        <begin position="252"/>
        <end position="286"/>
    </location>
</feature>
<dbReference type="EMBL" id="JBDODL010002279">
    <property type="protein sequence ID" value="MES1922146.1"/>
    <property type="molecule type" value="Genomic_DNA"/>
</dbReference>
<feature type="non-terminal residue" evidence="5">
    <location>
        <position position="291"/>
    </location>
</feature>
<evidence type="ECO:0000313" key="5">
    <source>
        <dbReference type="EMBL" id="MES1922146.1"/>
    </source>
</evidence>
<keyword evidence="1" id="KW-0547">Nucleotide-binding</keyword>
<gene>
    <name evidence="5" type="primary">SSE1</name>
    <name evidence="5" type="ORF">MHBO_003661</name>
</gene>
<evidence type="ECO:0000313" key="6">
    <source>
        <dbReference type="Proteomes" id="UP001439008"/>
    </source>
</evidence>
<dbReference type="SUPFAM" id="SSF53067">
    <property type="entry name" value="Actin-like ATPase domain"/>
    <property type="match status" value="1"/>
</dbReference>
<feature type="region of interest" description="Disordered" evidence="4">
    <location>
        <begin position="201"/>
        <end position="227"/>
    </location>
</feature>
<proteinExistence type="predicted"/>
<keyword evidence="2" id="KW-0067">ATP-binding</keyword>
<dbReference type="Gene3D" id="3.30.420.40">
    <property type="match status" value="2"/>
</dbReference>
<evidence type="ECO:0000256" key="4">
    <source>
        <dbReference type="SAM" id="MobiDB-lite"/>
    </source>
</evidence>
<dbReference type="PANTHER" id="PTHR45639:SF4">
    <property type="entry name" value="HSC70CB, ISOFORM G"/>
    <property type="match status" value="1"/>
</dbReference>
<dbReference type="InterPro" id="IPR043129">
    <property type="entry name" value="ATPase_NBD"/>
</dbReference>
<keyword evidence="3" id="KW-0175">Coiled coil</keyword>
<name>A0ABV2AR48_9EUKA</name>